<accession>A0ABQ5N1I2</accession>
<comment type="caution">
    <text evidence="1">The sequence shown here is derived from an EMBL/GenBank/DDBJ whole genome shotgun (WGS) entry which is preliminary data.</text>
</comment>
<dbReference type="Proteomes" id="UP001208567">
    <property type="component" value="Unassembled WGS sequence"/>
</dbReference>
<proteinExistence type="predicted"/>
<protein>
    <submittedName>
        <fullName evidence="1">GrdX protein</fullName>
    </submittedName>
</protein>
<evidence type="ECO:0000313" key="1">
    <source>
        <dbReference type="EMBL" id="GLC29049.1"/>
    </source>
</evidence>
<dbReference type="EMBL" id="BRXR01000001">
    <property type="protein sequence ID" value="GLC29049.1"/>
    <property type="molecule type" value="Genomic_DNA"/>
</dbReference>
<dbReference type="InterPro" id="IPR047735">
    <property type="entry name" value="GrdX-like"/>
</dbReference>
<keyword evidence="2" id="KW-1185">Reference proteome</keyword>
<sequence length="125" mass="14737">MIEPMIIITNNPMAKDKFAQNCTVEYIEKNVMEVYKKVRDYVHKGHRVLTHPLMSSIKPNEIPYRTVIISKNADNTIDDFSLNIIEESISALEKFLRDFSVPNWNERVLEDFKLIDYDLIYNVLK</sequence>
<dbReference type="NCBIfam" id="NF038093">
    <property type="entry name" value="GrdX"/>
    <property type="match status" value="1"/>
</dbReference>
<name>A0ABQ5N1I2_9CLOT</name>
<dbReference type="RefSeq" id="WP_264848327.1">
    <property type="nucleotide sequence ID" value="NZ_BRXR01000001.1"/>
</dbReference>
<evidence type="ECO:0000313" key="2">
    <source>
        <dbReference type="Proteomes" id="UP001208567"/>
    </source>
</evidence>
<gene>
    <name evidence="1" type="primary">grdX</name>
    <name evidence="1" type="ORF">bsdE14_04590</name>
</gene>
<reference evidence="1 2" key="1">
    <citation type="journal article" date="2024" name="Int. J. Syst. Evol. Microbiol.">
        <title>Clostridium omnivorum sp. nov., isolated from anoxic soil under the treatment of reductive soil disinfestation.</title>
        <authorList>
            <person name="Ueki A."/>
            <person name="Tonouchi A."/>
            <person name="Kaku N."/>
            <person name="Honma S."/>
            <person name="Ueki K."/>
        </authorList>
    </citation>
    <scope>NUCLEOTIDE SEQUENCE [LARGE SCALE GENOMIC DNA]</scope>
    <source>
        <strain evidence="1 2">E14</strain>
    </source>
</reference>
<organism evidence="1 2">
    <name type="scientific">Clostridium omnivorum</name>
    <dbReference type="NCBI Taxonomy" id="1604902"/>
    <lineage>
        <taxon>Bacteria</taxon>
        <taxon>Bacillati</taxon>
        <taxon>Bacillota</taxon>
        <taxon>Clostridia</taxon>
        <taxon>Eubacteriales</taxon>
        <taxon>Clostridiaceae</taxon>
        <taxon>Clostridium</taxon>
    </lineage>
</organism>